<proteinExistence type="predicted"/>
<reference evidence="3 4" key="1">
    <citation type="submission" date="2016-10" db="EMBL/GenBank/DDBJ databases">
        <authorList>
            <person name="Varghese N."/>
            <person name="Submissions S."/>
        </authorList>
    </citation>
    <scope>NUCLEOTIDE SEQUENCE [LARGE SCALE GENOMIC DNA]</scope>
    <source>
        <strain evidence="3 4">GMCC 1.11211</strain>
    </source>
</reference>
<evidence type="ECO:0000256" key="1">
    <source>
        <dbReference type="ARBA" id="ARBA00022679"/>
    </source>
</evidence>
<keyword evidence="2" id="KW-0677">Repeat</keyword>
<dbReference type="InterPro" id="IPR011004">
    <property type="entry name" value="Trimer_LpxA-like_sf"/>
</dbReference>
<dbReference type="Pfam" id="PF14602">
    <property type="entry name" value="Hexapep_2"/>
    <property type="match status" value="1"/>
</dbReference>
<name>A0ABY1EIR6_9MICO</name>
<dbReference type="InterPro" id="IPR001451">
    <property type="entry name" value="Hexapep"/>
</dbReference>
<organism evidence="3 4">
    <name type="scientific">Cryobacterium levicorallinum</name>
    <dbReference type="NCBI Taxonomy" id="995038"/>
    <lineage>
        <taxon>Bacteria</taxon>
        <taxon>Bacillati</taxon>
        <taxon>Actinomycetota</taxon>
        <taxon>Actinomycetes</taxon>
        <taxon>Micrococcales</taxon>
        <taxon>Microbacteriaceae</taxon>
        <taxon>Cryobacterium</taxon>
    </lineage>
</organism>
<dbReference type="PANTHER" id="PTHR23416:SF78">
    <property type="entry name" value="LIPOPOLYSACCHARIDE BIOSYNTHESIS O-ACETYL TRANSFERASE WBBJ-RELATED"/>
    <property type="match status" value="1"/>
</dbReference>
<dbReference type="InterPro" id="IPR018357">
    <property type="entry name" value="Hexapep_transf_CS"/>
</dbReference>
<keyword evidence="4" id="KW-1185">Reference proteome</keyword>
<protein>
    <submittedName>
        <fullName evidence="3">Maltose O-acetyltransferase</fullName>
    </submittedName>
</protein>
<dbReference type="Proteomes" id="UP000199681">
    <property type="component" value="Unassembled WGS sequence"/>
</dbReference>
<accession>A0ABY1EIR6</accession>
<keyword evidence="1" id="KW-0808">Transferase</keyword>
<dbReference type="Pfam" id="PF00132">
    <property type="entry name" value="Hexapep"/>
    <property type="match status" value="1"/>
</dbReference>
<evidence type="ECO:0000313" key="3">
    <source>
        <dbReference type="EMBL" id="SFI01201.1"/>
    </source>
</evidence>
<dbReference type="PROSITE" id="PS00101">
    <property type="entry name" value="HEXAPEP_TRANSFERASES"/>
    <property type="match status" value="1"/>
</dbReference>
<dbReference type="EMBL" id="FOPW01000033">
    <property type="protein sequence ID" value="SFI01201.1"/>
    <property type="molecule type" value="Genomic_DNA"/>
</dbReference>
<dbReference type="InterPro" id="IPR051159">
    <property type="entry name" value="Hexapeptide_acetyltransf"/>
</dbReference>
<dbReference type="Gene3D" id="2.160.10.10">
    <property type="entry name" value="Hexapeptide repeat proteins"/>
    <property type="match status" value="1"/>
</dbReference>
<sequence length="178" mass="19118">MSMTALRLALYLYFARWLPGSEMPGGKLARQIRRAITAPLFAETGKAIHIERGAYFGRGNQIRIGSRSAIGVRCELHGPVTIGDDVMMGPNVAIHATNHAFTDLARPMIEQGFSESARVTIGNDVWIGRGAIILPGVTIGDHTIIAAGAVVTKDVEPYKMAGGNPARVIGDRRERAAN</sequence>
<gene>
    <name evidence="3" type="ORF">SAMN05216274_1337</name>
</gene>
<dbReference type="SUPFAM" id="SSF51161">
    <property type="entry name" value="Trimeric LpxA-like enzymes"/>
    <property type="match status" value="1"/>
</dbReference>
<dbReference type="PANTHER" id="PTHR23416">
    <property type="entry name" value="SIALIC ACID SYNTHASE-RELATED"/>
    <property type="match status" value="1"/>
</dbReference>
<evidence type="ECO:0000313" key="4">
    <source>
        <dbReference type="Proteomes" id="UP000199681"/>
    </source>
</evidence>
<comment type="caution">
    <text evidence="3">The sequence shown here is derived from an EMBL/GenBank/DDBJ whole genome shotgun (WGS) entry which is preliminary data.</text>
</comment>
<evidence type="ECO:0000256" key="2">
    <source>
        <dbReference type="ARBA" id="ARBA00022737"/>
    </source>
</evidence>